<dbReference type="RefSeq" id="XP_012182929.1">
    <property type="nucleotide sequence ID" value="XM_012327539.1"/>
</dbReference>
<dbReference type="GO" id="GO:0019005">
    <property type="term" value="C:SCF ubiquitin ligase complex"/>
    <property type="evidence" value="ECO:0007669"/>
    <property type="project" value="TreeGrafter"/>
</dbReference>
<dbReference type="OrthoDB" id="550575at2759"/>
<accession>J4IAX0</accession>
<dbReference type="SMART" id="SM00367">
    <property type="entry name" value="LRR_CC"/>
    <property type="match status" value="9"/>
</dbReference>
<feature type="compositionally biased region" description="Polar residues" evidence="1">
    <location>
        <begin position="150"/>
        <end position="163"/>
    </location>
</feature>
<dbReference type="Proteomes" id="UP000006352">
    <property type="component" value="Unassembled WGS sequence"/>
</dbReference>
<dbReference type="STRING" id="599839.J4IAX0"/>
<dbReference type="PANTHER" id="PTHR13318">
    <property type="entry name" value="PARTNER OF PAIRED, ISOFORM B-RELATED"/>
    <property type="match status" value="1"/>
</dbReference>
<feature type="compositionally biased region" description="Polar residues" evidence="1">
    <location>
        <begin position="211"/>
        <end position="229"/>
    </location>
</feature>
<proteinExistence type="predicted"/>
<dbReference type="SUPFAM" id="SSF81383">
    <property type="entry name" value="F-box domain"/>
    <property type="match status" value="1"/>
</dbReference>
<evidence type="ECO:0000313" key="3">
    <source>
        <dbReference type="EMBL" id="CCM03646.1"/>
    </source>
</evidence>
<dbReference type="Pfam" id="PF12937">
    <property type="entry name" value="F-box-like"/>
    <property type="match status" value="1"/>
</dbReference>
<feature type="compositionally biased region" description="Low complexity" evidence="1">
    <location>
        <begin position="955"/>
        <end position="970"/>
    </location>
</feature>
<name>J4IAX0_9APHY</name>
<gene>
    <name evidence="3" type="ORF">FIBRA_05790</name>
</gene>
<feature type="region of interest" description="Disordered" evidence="1">
    <location>
        <begin position="941"/>
        <end position="1002"/>
    </location>
</feature>
<dbReference type="HOGENOM" id="CLU_008641_0_0_1"/>
<protein>
    <recommendedName>
        <fullName evidence="2">F-box domain-containing protein</fullName>
    </recommendedName>
</protein>
<evidence type="ECO:0000256" key="1">
    <source>
        <dbReference type="SAM" id="MobiDB-lite"/>
    </source>
</evidence>
<evidence type="ECO:0000313" key="4">
    <source>
        <dbReference type="Proteomes" id="UP000006352"/>
    </source>
</evidence>
<dbReference type="GO" id="GO:0031146">
    <property type="term" value="P:SCF-dependent proteasomal ubiquitin-dependent protein catabolic process"/>
    <property type="evidence" value="ECO:0007669"/>
    <property type="project" value="TreeGrafter"/>
</dbReference>
<feature type="compositionally biased region" description="Basic and acidic residues" evidence="1">
    <location>
        <begin position="992"/>
        <end position="1002"/>
    </location>
</feature>
<dbReference type="GeneID" id="24098557"/>
<feature type="region of interest" description="Disordered" evidence="1">
    <location>
        <begin position="206"/>
        <end position="248"/>
    </location>
</feature>
<dbReference type="SUPFAM" id="SSF52047">
    <property type="entry name" value="RNI-like"/>
    <property type="match status" value="1"/>
</dbReference>
<dbReference type="InterPro" id="IPR032675">
    <property type="entry name" value="LRR_dom_sf"/>
</dbReference>
<evidence type="ECO:0000259" key="2">
    <source>
        <dbReference type="Pfam" id="PF12937"/>
    </source>
</evidence>
<dbReference type="Gene3D" id="3.80.10.10">
    <property type="entry name" value="Ribonuclease Inhibitor"/>
    <property type="match status" value="2"/>
</dbReference>
<organism evidence="3 4">
    <name type="scientific">Fibroporia radiculosa</name>
    <dbReference type="NCBI Taxonomy" id="599839"/>
    <lineage>
        <taxon>Eukaryota</taxon>
        <taxon>Fungi</taxon>
        <taxon>Dikarya</taxon>
        <taxon>Basidiomycota</taxon>
        <taxon>Agaricomycotina</taxon>
        <taxon>Agaricomycetes</taxon>
        <taxon>Polyporales</taxon>
        <taxon>Fibroporiaceae</taxon>
        <taxon>Fibroporia</taxon>
    </lineage>
</organism>
<dbReference type="InParanoid" id="J4IAX0"/>
<dbReference type="InterPro" id="IPR036047">
    <property type="entry name" value="F-box-like_dom_sf"/>
</dbReference>
<dbReference type="EMBL" id="HE797122">
    <property type="protein sequence ID" value="CCM03646.1"/>
    <property type="molecule type" value="Genomic_DNA"/>
</dbReference>
<reference evidence="3 4" key="1">
    <citation type="journal article" date="2012" name="Appl. Environ. Microbiol.">
        <title>Short-read sequencing for genomic analysis of the brown rot fungus Fibroporia radiculosa.</title>
        <authorList>
            <person name="Tang J.D."/>
            <person name="Perkins A.D."/>
            <person name="Sonstegard T.S."/>
            <person name="Schroeder S.G."/>
            <person name="Burgess S.C."/>
            <person name="Diehl S.V."/>
        </authorList>
    </citation>
    <scope>NUCLEOTIDE SEQUENCE [LARGE SCALE GENOMIC DNA]</scope>
    <source>
        <strain evidence="3 4">TFFH 294</strain>
    </source>
</reference>
<feature type="domain" description="F-box" evidence="2">
    <location>
        <begin position="415"/>
        <end position="490"/>
    </location>
</feature>
<dbReference type="InterPro" id="IPR006553">
    <property type="entry name" value="Leu-rich_rpt_Cys-con_subtyp"/>
</dbReference>
<feature type="region of interest" description="Disordered" evidence="1">
    <location>
        <begin position="150"/>
        <end position="177"/>
    </location>
</feature>
<dbReference type="InterPro" id="IPR001810">
    <property type="entry name" value="F-box_dom"/>
</dbReference>
<keyword evidence="4" id="KW-1185">Reference proteome</keyword>
<feature type="compositionally biased region" description="Polar residues" evidence="1">
    <location>
        <begin position="979"/>
        <end position="991"/>
    </location>
</feature>
<sequence length="1002" mass="110058">MSRAHDIDNDRPEPLFLFYSYEGSQPLNRLEASAREPQPSSSCMVDLATCLSPLKTVSSAALHRRHPSSDDMMEPPTDGFKGKGVSKPIPIIAGDSSLAASQNGADDLFSMSLGSAVYANSDLSLDASLHPCVYPNLESLYDPTDISSCNEHSSNVDTSSSTEGKGKGRELPPSLPPLSFITTELNYKSSNWPSFDISSSAPGPSSYDSCFPSSRQPEPSPSISATDRFSVSPEPQEEPVISTLSHRRSLSDISVHSRQSISAASITKVKVKLAGAKNPGSLARKLLFKKQSSAPSSPSLTSGSNTIVDQDVPGCVQASHTNCLVPWAVEVKSRTRKVPAIPTLEIDIGFDDIEPAFPIFYAGRPSDNTFLRTKGRSYSSPFPLPSTALDLVPATTTDIFKPILTVVPNYFDGLLPNELRIHILSSLVDLHDLEQQKLIEDGTWTVRKALKHKWTGRDKGIRELFKLSRVSKSWRTLVFDGQLWMKLDLRPFPHLSSSVLCELSETAGGFIQHIDLTGHTEFSPSTLLEITNYLCAEPSSKDDWSYTRLTTINLRGCTALTMRSLHHLLIRSPSLRNLCLRGLTAVTNTTCDVLAVHCPELLSLDLSRCANVTGDGIQSLTAATLKRREHLALKELRLSGLRRITDEVMESLGKVAPFLEVLDLSYVRDLHNSAIDAFVSCPEAEHTGQEIIQLTAREAGRNPTDPYTIYRRVTRLRHLSLSSCIMLTDHACSHLAHAVPELEFLEMAGIGVELRDDGLVRLLNTTPFIRRLDLEDASEITDDVLLAISPAVADIAARKPVPPQAGHALEHLVISYASELTNAALLDLIRNCTRLRTLEADNTRISGSVVKEFVRLCRERAIVDAQVAVIDCRGVGEQTVKDLSDEMRPRIGWRGYETRKLGFLDARDEEDLGVGQDECDPARVAIKTFYSWQTVDAVRAEREKKRKSTRRGTNVSSSSGADEVSGSSAGRARWWSPSGRRSGTTSPSFLDTNREREGCTIM</sequence>
<dbReference type="AlphaFoldDB" id="J4IAX0"/>